<name>A0A0Q9ZK41_9FLAO</name>
<gene>
    <name evidence="1" type="ORF">APR42_04130</name>
</gene>
<comment type="caution">
    <text evidence="1">The sequence shown here is derived from an EMBL/GenBank/DDBJ whole genome shotgun (WGS) entry which is preliminary data.</text>
</comment>
<sequence length="182" mass="20785">MKISNCFILFLFCITLLSCSTSDNDRDEITGESGISYSDSKKMWKELKAQNDETYSYTASFISWSGFGSRTTITIKDGVVSKREYLYFEQVLNEESEREEVEIESYTETGEEIGSHSEGFDPLLIDELYETCISEYLIVNTGENDVYFNTNEAGIISNCGFVEKGCVDDCFIGFRISEFQWL</sequence>
<keyword evidence="2" id="KW-1185">Reference proteome</keyword>
<dbReference type="RefSeq" id="WP_057481600.1">
    <property type="nucleotide sequence ID" value="NZ_BMWR01000003.1"/>
</dbReference>
<dbReference type="EMBL" id="LKTP01000012">
    <property type="protein sequence ID" value="KRG29127.1"/>
    <property type="molecule type" value="Genomic_DNA"/>
</dbReference>
<dbReference type="AlphaFoldDB" id="A0A0Q9ZK41"/>
<protein>
    <submittedName>
        <fullName evidence="1">Uncharacterized protein</fullName>
    </submittedName>
</protein>
<evidence type="ECO:0000313" key="2">
    <source>
        <dbReference type="Proteomes" id="UP000051643"/>
    </source>
</evidence>
<dbReference type="PROSITE" id="PS51257">
    <property type="entry name" value="PROKAR_LIPOPROTEIN"/>
    <property type="match status" value="1"/>
</dbReference>
<proteinExistence type="predicted"/>
<dbReference type="STRING" id="270918.APR42_04130"/>
<accession>A0A0Q9ZK41</accession>
<dbReference type="Proteomes" id="UP000051643">
    <property type="component" value="Unassembled WGS sequence"/>
</dbReference>
<reference evidence="1" key="1">
    <citation type="submission" date="2015-10" db="EMBL/GenBank/DDBJ databases">
        <title>Draft genome sequence of Salegentibacter mishustinae KCTC 12263.</title>
        <authorList>
            <person name="Lin W."/>
            <person name="Zheng Q."/>
        </authorList>
    </citation>
    <scope>NUCLEOTIDE SEQUENCE [LARGE SCALE GENOMIC DNA]</scope>
    <source>
        <strain evidence="1">KCTC 12263</strain>
    </source>
</reference>
<dbReference type="OrthoDB" id="666398at2"/>
<evidence type="ECO:0000313" key="1">
    <source>
        <dbReference type="EMBL" id="KRG29127.1"/>
    </source>
</evidence>
<organism evidence="1 2">
    <name type="scientific">Salegentibacter mishustinae</name>
    <dbReference type="NCBI Taxonomy" id="270918"/>
    <lineage>
        <taxon>Bacteria</taxon>
        <taxon>Pseudomonadati</taxon>
        <taxon>Bacteroidota</taxon>
        <taxon>Flavobacteriia</taxon>
        <taxon>Flavobacteriales</taxon>
        <taxon>Flavobacteriaceae</taxon>
        <taxon>Salegentibacter</taxon>
    </lineage>
</organism>